<protein>
    <recommendedName>
        <fullName evidence="3">DUF222 domain-containing protein</fullName>
    </recommendedName>
</protein>
<evidence type="ECO:0008006" key="3">
    <source>
        <dbReference type="Google" id="ProtNLM"/>
    </source>
</evidence>
<dbReference type="RefSeq" id="WP_210033293.1">
    <property type="nucleotide sequence ID" value="NZ_JAGINU010000001.1"/>
</dbReference>
<reference evidence="1 2" key="1">
    <citation type="submission" date="2021-03" db="EMBL/GenBank/DDBJ databases">
        <title>Sequencing the genomes of 1000 actinobacteria strains.</title>
        <authorList>
            <person name="Klenk H.-P."/>
        </authorList>
    </citation>
    <scope>NUCLEOTIDE SEQUENCE [LARGE SCALE GENOMIC DNA]</scope>
    <source>
        <strain evidence="1 2">DSM 45256</strain>
    </source>
</reference>
<evidence type="ECO:0000313" key="1">
    <source>
        <dbReference type="EMBL" id="MBP2370222.1"/>
    </source>
</evidence>
<dbReference type="EMBL" id="JAGINU010000001">
    <property type="protein sequence ID" value="MBP2370222.1"/>
    <property type="molecule type" value="Genomic_DNA"/>
</dbReference>
<proteinExistence type="predicted"/>
<comment type="caution">
    <text evidence="1">The sequence shown here is derived from an EMBL/GenBank/DDBJ whole genome shotgun (WGS) entry which is preliminary data.</text>
</comment>
<gene>
    <name evidence="1" type="ORF">JOF36_005918</name>
</gene>
<sequence length="154" mass="16473">MDFGPESDAALREFADADATLADAKLRNLADRGGLERRVEAARAALAPFYERLVVRALPPDEMDALVAAHPPTDEDKAKAKERGGDAAWNPATFAPALLGACVHPEDPDDAPLSEQEWAELTSKGPVSSGELRYLLQTALDINDRSPDPNLGKG</sequence>
<evidence type="ECO:0000313" key="2">
    <source>
        <dbReference type="Proteomes" id="UP001519295"/>
    </source>
</evidence>
<keyword evidence="2" id="KW-1185">Reference proteome</keyword>
<name>A0ABS4W1Y7_9PSEU</name>
<dbReference type="Proteomes" id="UP001519295">
    <property type="component" value="Unassembled WGS sequence"/>
</dbReference>
<organism evidence="1 2">
    <name type="scientific">Pseudonocardia parietis</name>
    <dbReference type="NCBI Taxonomy" id="570936"/>
    <lineage>
        <taxon>Bacteria</taxon>
        <taxon>Bacillati</taxon>
        <taxon>Actinomycetota</taxon>
        <taxon>Actinomycetes</taxon>
        <taxon>Pseudonocardiales</taxon>
        <taxon>Pseudonocardiaceae</taxon>
        <taxon>Pseudonocardia</taxon>
    </lineage>
</organism>
<accession>A0ABS4W1Y7</accession>